<sequence length="331" mass="36632">MLFKMSAFSRGCLRYQYAFKSTRIQSFLCKTLNTPPPPPRFFTTSPLLRAARKTRAAPQPSKPSLASTKTSPPTNLPVYASYANTLANKSHPTLLYEAPSHTLLMICAWTGAATCFGYSLYNCWTVVLNPNPGLAQWIPLAFGGVVILMSALGTWLVFGTTGIVRSVTALPKKANQLSGVANRNLPKTSMVPAATQPELQIEIVLKKMLPIPFFPARVLYVTPSQIELPSRLAPPPPANFSPAELRQMRVADEARLKQEQEYERSHIMSSPFRHMSRALFALFKAIGRSWTGEGFMKIVVKGQRYKLDINGGWALDGGKALDRLATTKRFL</sequence>
<dbReference type="GeneID" id="28831967"/>
<dbReference type="RefSeq" id="XP_018075516.1">
    <property type="nucleotide sequence ID" value="XM_018222241.1"/>
</dbReference>
<evidence type="ECO:0000256" key="1">
    <source>
        <dbReference type="SAM" id="MobiDB-lite"/>
    </source>
</evidence>
<accession>A0A194XLZ7</accession>
<feature type="transmembrane region" description="Helical" evidence="2">
    <location>
        <begin position="141"/>
        <end position="164"/>
    </location>
</feature>
<dbReference type="EMBL" id="KQ947408">
    <property type="protein sequence ID" value="KUJ21161.1"/>
    <property type="molecule type" value="Genomic_DNA"/>
</dbReference>
<gene>
    <name evidence="3" type="ORF">LY89DRAFT_778775</name>
</gene>
<organism evidence="3 4">
    <name type="scientific">Mollisia scopiformis</name>
    <name type="common">Conifer needle endophyte fungus</name>
    <name type="synonym">Phialocephala scopiformis</name>
    <dbReference type="NCBI Taxonomy" id="149040"/>
    <lineage>
        <taxon>Eukaryota</taxon>
        <taxon>Fungi</taxon>
        <taxon>Dikarya</taxon>
        <taxon>Ascomycota</taxon>
        <taxon>Pezizomycotina</taxon>
        <taxon>Leotiomycetes</taxon>
        <taxon>Helotiales</taxon>
        <taxon>Mollisiaceae</taxon>
        <taxon>Mollisia</taxon>
    </lineage>
</organism>
<keyword evidence="2" id="KW-0812">Transmembrane</keyword>
<protein>
    <submittedName>
        <fullName evidence="3">Uncharacterized protein</fullName>
    </submittedName>
</protein>
<evidence type="ECO:0000256" key="2">
    <source>
        <dbReference type="SAM" id="Phobius"/>
    </source>
</evidence>
<keyword evidence="2" id="KW-1133">Transmembrane helix</keyword>
<evidence type="ECO:0000313" key="4">
    <source>
        <dbReference type="Proteomes" id="UP000070700"/>
    </source>
</evidence>
<keyword evidence="2" id="KW-0472">Membrane</keyword>
<dbReference type="KEGG" id="psco:LY89DRAFT_778775"/>
<feature type="region of interest" description="Disordered" evidence="1">
    <location>
        <begin position="53"/>
        <end position="72"/>
    </location>
</feature>
<name>A0A194XLZ7_MOLSC</name>
<feature type="compositionally biased region" description="Polar residues" evidence="1">
    <location>
        <begin position="62"/>
        <end position="72"/>
    </location>
</feature>
<proteinExistence type="predicted"/>
<evidence type="ECO:0000313" key="3">
    <source>
        <dbReference type="EMBL" id="KUJ21161.1"/>
    </source>
</evidence>
<dbReference type="OrthoDB" id="4140442at2759"/>
<dbReference type="AlphaFoldDB" id="A0A194XLZ7"/>
<dbReference type="STRING" id="149040.A0A194XLZ7"/>
<dbReference type="InParanoid" id="A0A194XLZ7"/>
<reference evidence="3 4" key="1">
    <citation type="submission" date="2015-10" db="EMBL/GenBank/DDBJ databases">
        <title>Full genome of DAOMC 229536 Phialocephala scopiformis, a fungal endophyte of spruce producing the potent anti-insectan compound rugulosin.</title>
        <authorList>
            <consortium name="DOE Joint Genome Institute"/>
            <person name="Walker A.K."/>
            <person name="Frasz S.L."/>
            <person name="Seifert K.A."/>
            <person name="Miller J.D."/>
            <person name="Mondo S.J."/>
            <person name="Labutti K."/>
            <person name="Lipzen A."/>
            <person name="Dockter R."/>
            <person name="Kennedy M."/>
            <person name="Grigoriev I.V."/>
            <person name="Spatafora J.W."/>
        </authorList>
    </citation>
    <scope>NUCLEOTIDE SEQUENCE [LARGE SCALE GENOMIC DNA]</scope>
    <source>
        <strain evidence="3 4">CBS 120377</strain>
    </source>
</reference>
<dbReference type="Proteomes" id="UP000070700">
    <property type="component" value="Unassembled WGS sequence"/>
</dbReference>
<feature type="transmembrane region" description="Helical" evidence="2">
    <location>
        <begin position="103"/>
        <end position="121"/>
    </location>
</feature>
<keyword evidence="4" id="KW-1185">Reference proteome</keyword>